<proteinExistence type="inferred from homology"/>
<comment type="similarity">
    <text evidence="1">Belongs to the UPF0434 family.</text>
</comment>
<dbReference type="PANTHER" id="PTHR33505">
    <property type="entry name" value="ZGC:162634"/>
    <property type="match status" value="1"/>
</dbReference>
<sequence>MDHRLIELLVCPVCKGPLQLQRDEQQLAVELQCPADRLGFPIRDGIPVMLEGEARLLDEPAPATQPTAQPTEQAG</sequence>
<name>A0ABU9BFS1_9BURK</name>
<organism evidence="2 3">
    <name type="scientific">Pseudaquabacterium rugosum</name>
    <dbReference type="NCBI Taxonomy" id="2984194"/>
    <lineage>
        <taxon>Bacteria</taxon>
        <taxon>Pseudomonadati</taxon>
        <taxon>Pseudomonadota</taxon>
        <taxon>Betaproteobacteria</taxon>
        <taxon>Burkholderiales</taxon>
        <taxon>Sphaerotilaceae</taxon>
        <taxon>Pseudaquabacterium</taxon>
    </lineage>
</organism>
<reference evidence="2 3" key="1">
    <citation type="submission" date="2024-04" db="EMBL/GenBank/DDBJ databases">
        <title>Novel species of the genus Ideonella isolated from streams.</title>
        <authorList>
            <person name="Lu H."/>
        </authorList>
    </citation>
    <scope>NUCLEOTIDE SEQUENCE [LARGE SCALE GENOMIC DNA]</scope>
    <source>
        <strain evidence="2 3">BYS139W</strain>
    </source>
</reference>
<comment type="caution">
    <text evidence="2">The sequence shown here is derived from an EMBL/GenBank/DDBJ whole genome shotgun (WGS) entry which is preliminary data.</text>
</comment>
<accession>A0ABU9BFS1</accession>
<keyword evidence="3" id="KW-1185">Reference proteome</keyword>
<dbReference type="SUPFAM" id="SSF158997">
    <property type="entry name" value="Trm112p-like"/>
    <property type="match status" value="1"/>
</dbReference>
<dbReference type="HAMAP" id="MF_01187">
    <property type="entry name" value="UPF0434"/>
    <property type="match status" value="1"/>
</dbReference>
<dbReference type="RefSeq" id="WP_341375721.1">
    <property type="nucleotide sequence ID" value="NZ_JBBUTF010000017.1"/>
</dbReference>
<gene>
    <name evidence="2" type="ORF">AACH11_18290</name>
</gene>
<dbReference type="EMBL" id="JBBUTF010000017">
    <property type="protein sequence ID" value="MEK8027914.1"/>
    <property type="molecule type" value="Genomic_DNA"/>
</dbReference>
<dbReference type="Proteomes" id="UP001368500">
    <property type="component" value="Unassembled WGS sequence"/>
</dbReference>
<evidence type="ECO:0000313" key="3">
    <source>
        <dbReference type="Proteomes" id="UP001368500"/>
    </source>
</evidence>
<dbReference type="PANTHER" id="PTHR33505:SF4">
    <property type="entry name" value="PROTEIN PREY, MITOCHONDRIAL"/>
    <property type="match status" value="1"/>
</dbReference>
<dbReference type="Gene3D" id="2.20.25.10">
    <property type="match status" value="1"/>
</dbReference>
<evidence type="ECO:0000256" key="1">
    <source>
        <dbReference type="HAMAP-Rule" id="MF_01187"/>
    </source>
</evidence>
<evidence type="ECO:0000313" key="2">
    <source>
        <dbReference type="EMBL" id="MEK8027914.1"/>
    </source>
</evidence>
<dbReference type="InterPro" id="IPR005651">
    <property type="entry name" value="Trm112-like"/>
</dbReference>
<protein>
    <recommendedName>
        <fullName evidence="1">UPF0434 protein AACH11_18290</fullName>
    </recommendedName>
</protein>
<dbReference type="Pfam" id="PF03966">
    <property type="entry name" value="Trm112p"/>
    <property type="match status" value="1"/>
</dbReference>